<reference evidence="2" key="1">
    <citation type="submission" date="2024-07" db="EMBL/GenBank/DDBJ databases">
        <title>Halotolerant mesophilic bacterium Ornithinibacillus sp. 4-3, sp. nov., isolated from soil.</title>
        <authorList>
            <person name="Sidarenka A.V."/>
            <person name="Guliayeva D.E."/>
            <person name="Leanovich S.I."/>
            <person name="Hileuskaya K.S."/>
            <person name="Akhremchuk A.E."/>
            <person name="Sikolenko M.A."/>
            <person name="Valentovich L.N."/>
        </authorList>
    </citation>
    <scope>NUCLEOTIDE SEQUENCE</scope>
    <source>
        <strain evidence="2">4-3</strain>
    </source>
</reference>
<organism evidence="2">
    <name type="scientific">Ornithinibacillus sp. 4-3</name>
    <dbReference type="NCBI Taxonomy" id="3231488"/>
    <lineage>
        <taxon>Bacteria</taxon>
        <taxon>Bacillati</taxon>
        <taxon>Bacillota</taxon>
        <taxon>Bacilli</taxon>
        <taxon>Bacillales</taxon>
        <taxon>Bacillaceae</taxon>
        <taxon>Ornithinibacillus</taxon>
    </lineage>
</organism>
<dbReference type="PANTHER" id="PTHR11614">
    <property type="entry name" value="PHOSPHOLIPASE-RELATED"/>
    <property type="match status" value="1"/>
</dbReference>
<dbReference type="RefSeq" id="WP_368655224.1">
    <property type="nucleotide sequence ID" value="NZ_CP162599.1"/>
</dbReference>
<dbReference type="InterPro" id="IPR029058">
    <property type="entry name" value="AB_hydrolase_fold"/>
</dbReference>
<dbReference type="InterPro" id="IPR022742">
    <property type="entry name" value="Hydrolase_4"/>
</dbReference>
<dbReference type="AlphaFoldDB" id="A0AB39HQR4"/>
<dbReference type="Pfam" id="PF12146">
    <property type="entry name" value="Hydrolase_4"/>
    <property type="match status" value="1"/>
</dbReference>
<evidence type="ECO:0000313" key="2">
    <source>
        <dbReference type="EMBL" id="XDK34554.1"/>
    </source>
</evidence>
<proteinExistence type="predicted"/>
<gene>
    <name evidence="2" type="ORF">AB4Y30_12775</name>
</gene>
<evidence type="ECO:0000259" key="1">
    <source>
        <dbReference type="Pfam" id="PF12146"/>
    </source>
</evidence>
<dbReference type="EMBL" id="CP162599">
    <property type="protein sequence ID" value="XDK34554.1"/>
    <property type="molecule type" value="Genomic_DNA"/>
</dbReference>
<dbReference type="Gene3D" id="3.40.50.1820">
    <property type="entry name" value="alpha/beta hydrolase"/>
    <property type="match status" value="1"/>
</dbReference>
<protein>
    <submittedName>
        <fullName evidence="2">Lysophospholipase</fullName>
    </submittedName>
</protein>
<name>A0AB39HQR4_9BACI</name>
<feature type="domain" description="Serine aminopeptidase S33" evidence="1">
    <location>
        <begin position="34"/>
        <end position="294"/>
    </location>
</feature>
<accession>A0AB39HQR4</accession>
<dbReference type="InterPro" id="IPR051044">
    <property type="entry name" value="MAG_DAG_Lipase"/>
</dbReference>
<sequence length="314" mass="35873">MIHFNGGVLSWDAYWLTMNDQVEIYVKRWKNTEPPKAIIQIAHGMAEHIERYDDFANYFVSHGFHVYGNDHRGHGRTGEKQGLLGYFSQSDGFHKVSEDLHSLTKHIKEAYPQTPIFLFGHSMGSFLARKYMQAYSHDIAGVILCGTGYFPRITSSSAKLLASILPAKKESHLMNKLAFGSYNKKIPDHGNGFEWLSQDKQEVQKYTDDPFCGFVPTARFFYDLMDGLGHIHRKRYNQMIRKDLPLLIISGDADPVGGYGKGIWKTAKLYHQLGLEEITTMLITSGRHEILNEINKQETYQAIKSWLNGYDAKS</sequence>
<dbReference type="SUPFAM" id="SSF53474">
    <property type="entry name" value="alpha/beta-Hydrolases"/>
    <property type="match status" value="1"/>
</dbReference>